<dbReference type="EMBL" id="JAKKPZ010000103">
    <property type="protein sequence ID" value="KAI1702222.1"/>
    <property type="molecule type" value="Genomic_DNA"/>
</dbReference>
<dbReference type="AlphaFoldDB" id="A0AAD4QUL0"/>
<keyword evidence="2" id="KW-1185">Reference proteome</keyword>
<organism evidence="1 2">
    <name type="scientific">Ditylenchus destructor</name>
    <dbReference type="NCBI Taxonomy" id="166010"/>
    <lineage>
        <taxon>Eukaryota</taxon>
        <taxon>Metazoa</taxon>
        <taxon>Ecdysozoa</taxon>
        <taxon>Nematoda</taxon>
        <taxon>Chromadorea</taxon>
        <taxon>Rhabditida</taxon>
        <taxon>Tylenchina</taxon>
        <taxon>Tylenchomorpha</taxon>
        <taxon>Sphaerularioidea</taxon>
        <taxon>Anguinidae</taxon>
        <taxon>Anguininae</taxon>
        <taxon>Ditylenchus</taxon>
    </lineage>
</organism>
<reference evidence="1" key="1">
    <citation type="submission" date="2022-01" db="EMBL/GenBank/DDBJ databases">
        <title>Genome Sequence Resource for Two Populations of Ditylenchus destructor, the Migratory Endoparasitic Phytonematode.</title>
        <authorList>
            <person name="Zhang H."/>
            <person name="Lin R."/>
            <person name="Xie B."/>
        </authorList>
    </citation>
    <scope>NUCLEOTIDE SEQUENCE</scope>
    <source>
        <strain evidence="1">BazhouSP</strain>
    </source>
</reference>
<dbReference type="Proteomes" id="UP001201812">
    <property type="component" value="Unassembled WGS sequence"/>
</dbReference>
<comment type="caution">
    <text evidence="1">The sequence shown here is derived from an EMBL/GenBank/DDBJ whole genome shotgun (WGS) entry which is preliminary data.</text>
</comment>
<evidence type="ECO:0000313" key="2">
    <source>
        <dbReference type="Proteomes" id="UP001201812"/>
    </source>
</evidence>
<sequence length="96" mass="10559">MAERLSSGFSNQQGRVRCPLWPMWAVHSAVHPSSALYVRRVGVNEYWPNQGRILSESGSMNSLGTLYRATAMASARNIQGYPGHNWAKTSFCSVAG</sequence>
<accession>A0AAD4QUL0</accession>
<name>A0AAD4QUL0_9BILA</name>
<proteinExistence type="predicted"/>
<protein>
    <submittedName>
        <fullName evidence="1">Uncharacterized protein</fullName>
    </submittedName>
</protein>
<gene>
    <name evidence="1" type="ORF">DdX_15638</name>
</gene>
<evidence type="ECO:0000313" key="1">
    <source>
        <dbReference type="EMBL" id="KAI1702222.1"/>
    </source>
</evidence>